<keyword evidence="3" id="KW-0862">Zinc</keyword>
<evidence type="ECO:0000256" key="4">
    <source>
        <dbReference type="ARBA" id="ARBA00023015"/>
    </source>
</evidence>
<proteinExistence type="predicted"/>
<comment type="caution">
    <text evidence="8">The sequence shown here is derived from an EMBL/GenBank/DDBJ whole genome shotgun (WGS) entry which is preliminary data.</text>
</comment>
<keyword evidence="5" id="KW-0804">Transcription</keyword>
<organism evidence="8 9">
    <name type="scientific">Salvia divinorum</name>
    <name type="common">Maria pastora</name>
    <name type="synonym">Diviner's sage</name>
    <dbReference type="NCBI Taxonomy" id="28513"/>
    <lineage>
        <taxon>Eukaryota</taxon>
        <taxon>Viridiplantae</taxon>
        <taxon>Streptophyta</taxon>
        <taxon>Embryophyta</taxon>
        <taxon>Tracheophyta</taxon>
        <taxon>Spermatophyta</taxon>
        <taxon>Magnoliopsida</taxon>
        <taxon>eudicotyledons</taxon>
        <taxon>Gunneridae</taxon>
        <taxon>Pentapetalae</taxon>
        <taxon>asterids</taxon>
        <taxon>lamiids</taxon>
        <taxon>Lamiales</taxon>
        <taxon>Lamiaceae</taxon>
        <taxon>Nepetoideae</taxon>
        <taxon>Mentheae</taxon>
        <taxon>Salviinae</taxon>
        <taxon>Salvia</taxon>
        <taxon>Salvia subgen. Calosphace</taxon>
    </lineage>
</organism>
<dbReference type="SUPFAM" id="SSF57903">
    <property type="entry name" value="FYVE/PHD zinc finger"/>
    <property type="match status" value="1"/>
</dbReference>
<evidence type="ECO:0000256" key="2">
    <source>
        <dbReference type="ARBA" id="ARBA00022771"/>
    </source>
</evidence>
<dbReference type="PANTHER" id="PTHR33304">
    <property type="match status" value="1"/>
</dbReference>
<keyword evidence="4" id="KW-0805">Transcription regulation</keyword>
<sequence length="110" mass="12173">MAKTVLKLHRECCDVCGDVGVADALITCSSCKRNTEHMYCMNVVLEKHVDNWECKECSMSKPSSSKVRKCGQLGSPSSKLSNESRKTKYISVEEAITLSRTPNRKSGKGK</sequence>
<protein>
    <recommendedName>
        <fullName evidence="7">PHD-type zinc finger plants domain-containing protein</fullName>
    </recommendedName>
</protein>
<gene>
    <name evidence="8" type="ORF">AAHA92_25853</name>
</gene>
<dbReference type="InterPro" id="IPR011011">
    <property type="entry name" value="Znf_FYVE_PHD"/>
</dbReference>
<dbReference type="Proteomes" id="UP001567538">
    <property type="component" value="Unassembled WGS sequence"/>
</dbReference>
<keyword evidence="9" id="KW-1185">Reference proteome</keyword>
<evidence type="ECO:0000313" key="9">
    <source>
        <dbReference type="Proteomes" id="UP001567538"/>
    </source>
</evidence>
<dbReference type="GO" id="GO:0008270">
    <property type="term" value="F:zinc ion binding"/>
    <property type="evidence" value="ECO:0007669"/>
    <property type="project" value="UniProtKB-KW"/>
</dbReference>
<reference evidence="8 9" key="1">
    <citation type="submission" date="2024-06" db="EMBL/GenBank/DDBJ databases">
        <title>A chromosome level genome sequence of Diviner's sage (Salvia divinorum).</title>
        <authorList>
            <person name="Ford S.A."/>
            <person name="Ro D.-K."/>
            <person name="Ness R.W."/>
            <person name="Phillips M.A."/>
        </authorList>
    </citation>
    <scope>NUCLEOTIDE SEQUENCE [LARGE SCALE GENOMIC DNA]</scope>
    <source>
        <strain evidence="8">SAF-2024a</strain>
        <tissue evidence="8">Leaf</tissue>
    </source>
</reference>
<accession>A0ABD1GF44</accession>
<evidence type="ECO:0000256" key="6">
    <source>
        <dbReference type="SAM" id="MobiDB-lite"/>
    </source>
</evidence>
<dbReference type="EMBL" id="JBEAFC010000009">
    <property type="protein sequence ID" value="KAL1541658.1"/>
    <property type="molecule type" value="Genomic_DNA"/>
</dbReference>
<dbReference type="AlphaFoldDB" id="A0ABD1GF44"/>
<evidence type="ECO:0000256" key="3">
    <source>
        <dbReference type="ARBA" id="ARBA00022833"/>
    </source>
</evidence>
<evidence type="ECO:0000256" key="1">
    <source>
        <dbReference type="ARBA" id="ARBA00022723"/>
    </source>
</evidence>
<dbReference type="Pfam" id="PF25054">
    <property type="entry name" value="PHD_pln"/>
    <property type="match status" value="1"/>
</dbReference>
<dbReference type="PANTHER" id="PTHR33304:SF36">
    <property type="entry name" value="GB|AAF26970.1-RELATED"/>
    <property type="match status" value="1"/>
</dbReference>
<evidence type="ECO:0000256" key="5">
    <source>
        <dbReference type="ARBA" id="ARBA00023163"/>
    </source>
</evidence>
<name>A0ABD1GF44_SALDI</name>
<dbReference type="InterPro" id="IPR013083">
    <property type="entry name" value="Znf_RING/FYVE/PHD"/>
</dbReference>
<feature type="region of interest" description="Disordered" evidence="6">
    <location>
        <begin position="61"/>
        <end position="86"/>
    </location>
</feature>
<evidence type="ECO:0000259" key="7">
    <source>
        <dbReference type="Pfam" id="PF25054"/>
    </source>
</evidence>
<dbReference type="InterPro" id="IPR056874">
    <property type="entry name" value="PHD_dom_pln"/>
</dbReference>
<keyword evidence="2" id="KW-0863">Zinc-finger</keyword>
<dbReference type="Gene3D" id="3.30.40.10">
    <property type="entry name" value="Zinc/RING finger domain, C3HC4 (zinc finger)"/>
    <property type="match status" value="1"/>
</dbReference>
<keyword evidence="1" id="KW-0479">Metal-binding</keyword>
<evidence type="ECO:0000313" key="8">
    <source>
        <dbReference type="EMBL" id="KAL1541658.1"/>
    </source>
</evidence>
<dbReference type="InterPro" id="IPR049914">
    <property type="entry name" value="PHD1-3/5-6"/>
</dbReference>
<feature type="domain" description="PHD-type zinc finger plants" evidence="7">
    <location>
        <begin position="15"/>
        <end position="48"/>
    </location>
</feature>